<reference evidence="1" key="1">
    <citation type="journal article" date="2014" name="Int. J. Syst. Evol. Microbiol.">
        <title>Complete genome sequence of Corynebacterium casei LMG S-19264T (=DSM 44701T), isolated from a smear-ripened cheese.</title>
        <authorList>
            <consortium name="US DOE Joint Genome Institute (JGI-PGF)"/>
            <person name="Walter F."/>
            <person name="Albersmeier A."/>
            <person name="Kalinowski J."/>
            <person name="Ruckert C."/>
        </authorList>
    </citation>
    <scope>NUCLEOTIDE SEQUENCE</scope>
    <source>
        <strain evidence="1">KCTC 12344</strain>
    </source>
</reference>
<protein>
    <submittedName>
        <fullName evidence="1">Uncharacterized protein</fullName>
    </submittedName>
</protein>
<sequence length="65" mass="7075">MSGEALISSQSVSLDETAIDDCVRGVAATVPLRTPRQLRQLQFHWGKPPPAADPRTMILTGDCLR</sequence>
<accession>A0AA87YEA1</accession>
<comment type="caution">
    <text evidence="1">The sequence shown here is derived from an EMBL/GenBank/DDBJ whole genome shotgun (WGS) entry which is preliminary data.</text>
</comment>
<organism evidence="1 2">
    <name type="scientific">Pseudoduganella plicata</name>
    <dbReference type="NCBI Taxonomy" id="321984"/>
    <lineage>
        <taxon>Bacteria</taxon>
        <taxon>Pseudomonadati</taxon>
        <taxon>Pseudomonadota</taxon>
        <taxon>Betaproteobacteria</taxon>
        <taxon>Burkholderiales</taxon>
        <taxon>Oxalobacteraceae</taxon>
        <taxon>Telluria group</taxon>
        <taxon>Pseudoduganella</taxon>
    </lineage>
</organism>
<evidence type="ECO:0000313" key="2">
    <source>
        <dbReference type="Proteomes" id="UP000619512"/>
    </source>
</evidence>
<dbReference type="EMBL" id="BMWW01000005">
    <property type="protein sequence ID" value="GGY97363.1"/>
    <property type="molecule type" value="Genomic_DNA"/>
</dbReference>
<dbReference type="Proteomes" id="UP000619512">
    <property type="component" value="Unassembled WGS sequence"/>
</dbReference>
<name>A0AA87YEA1_9BURK</name>
<dbReference type="AlphaFoldDB" id="A0AA87YEA1"/>
<gene>
    <name evidence="1" type="ORF">GCM10007388_33810</name>
</gene>
<proteinExistence type="predicted"/>
<evidence type="ECO:0000313" key="1">
    <source>
        <dbReference type="EMBL" id="GGY97363.1"/>
    </source>
</evidence>
<reference evidence="1" key="2">
    <citation type="submission" date="2022-12" db="EMBL/GenBank/DDBJ databases">
        <authorList>
            <person name="Sun Q."/>
            <person name="Kim S."/>
        </authorList>
    </citation>
    <scope>NUCLEOTIDE SEQUENCE</scope>
    <source>
        <strain evidence="1">KCTC 12344</strain>
    </source>
</reference>